<protein>
    <submittedName>
        <fullName evidence="3">Uncharacterized protein</fullName>
    </submittedName>
</protein>
<proteinExistence type="predicted"/>
<keyword evidence="1" id="KW-0812">Transmembrane</keyword>
<evidence type="ECO:0000256" key="2">
    <source>
        <dbReference type="SAM" id="SignalP"/>
    </source>
</evidence>
<gene>
    <name evidence="3" type="ORF">AM587_10005743</name>
</gene>
<evidence type="ECO:0000313" key="4">
    <source>
        <dbReference type="Proteomes" id="UP000052943"/>
    </source>
</evidence>
<name>A0A0W8D0W5_PHYNI</name>
<dbReference type="AlphaFoldDB" id="A0A0W8D0W5"/>
<keyword evidence="1" id="KW-0472">Membrane</keyword>
<feature type="signal peptide" evidence="2">
    <location>
        <begin position="1"/>
        <end position="23"/>
    </location>
</feature>
<dbReference type="Proteomes" id="UP000052943">
    <property type="component" value="Unassembled WGS sequence"/>
</dbReference>
<evidence type="ECO:0000313" key="3">
    <source>
        <dbReference type="EMBL" id="KUF89940.1"/>
    </source>
</evidence>
<dbReference type="EMBL" id="LNFO01001604">
    <property type="protein sequence ID" value="KUF89940.1"/>
    <property type="molecule type" value="Genomic_DNA"/>
</dbReference>
<reference evidence="3 4" key="1">
    <citation type="submission" date="2015-11" db="EMBL/GenBank/DDBJ databases">
        <title>Genomes and virulence difference between two physiological races of Phytophthora nicotianae.</title>
        <authorList>
            <person name="Liu H."/>
            <person name="Ma X."/>
            <person name="Yu H."/>
            <person name="Fang D."/>
            <person name="Li Y."/>
            <person name="Wang X."/>
            <person name="Wang W."/>
            <person name="Dong Y."/>
            <person name="Xiao B."/>
        </authorList>
    </citation>
    <scope>NUCLEOTIDE SEQUENCE [LARGE SCALE GENOMIC DNA]</scope>
    <source>
        <strain evidence="4">race 0</strain>
    </source>
</reference>
<feature type="transmembrane region" description="Helical" evidence="1">
    <location>
        <begin position="63"/>
        <end position="95"/>
    </location>
</feature>
<organism evidence="3 4">
    <name type="scientific">Phytophthora nicotianae</name>
    <name type="common">Potato buckeye rot agent</name>
    <name type="synonym">Phytophthora parasitica</name>
    <dbReference type="NCBI Taxonomy" id="4792"/>
    <lineage>
        <taxon>Eukaryota</taxon>
        <taxon>Sar</taxon>
        <taxon>Stramenopiles</taxon>
        <taxon>Oomycota</taxon>
        <taxon>Peronosporomycetes</taxon>
        <taxon>Peronosporales</taxon>
        <taxon>Peronosporaceae</taxon>
        <taxon>Phytophthora</taxon>
    </lineage>
</organism>
<feature type="transmembrane region" description="Helical" evidence="1">
    <location>
        <begin position="126"/>
        <end position="143"/>
    </location>
</feature>
<accession>A0A0W8D0W5</accession>
<feature type="transmembrane region" description="Helical" evidence="1">
    <location>
        <begin position="102"/>
        <end position="120"/>
    </location>
</feature>
<evidence type="ECO:0000256" key="1">
    <source>
        <dbReference type="SAM" id="Phobius"/>
    </source>
</evidence>
<keyword evidence="2" id="KW-0732">Signal</keyword>
<dbReference type="OrthoDB" id="434519at2759"/>
<dbReference type="STRING" id="4790.A0A0W8D0W5"/>
<sequence length="186" mass="19620">MGLRGDLVRGLAVLTLGAALIVAQPPHGKEDPVKFGPVPTFPSQDEPYEPREVLRSVEKPHELLGILLAALVVLISSGSKIGGGAVLDAVYILVLKLGPDEAIPLASITVFGGVGAAFGASMISWFSSWLLTIALIVYLVYIGRKAFKKARAVGHEEGWRWCSSGETMSLLGAPSTSFQASSENCC</sequence>
<feature type="chain" id="PRO_5006941267" evidence="2">
    <location>
        <begin position="24"/>
        <end position="186"/>
    </location>
</feature>
<keyword evidence="1" id="KW-1133">Transmembrane helix</keyword>
<comment type="caution">
    <text evidence="3">The sequence shown here is derived from an EMBL/GenBank/DDBJ whole genome shotgun (WGS) entry which is preliminary data.</text>
</comment>